<evidence type="ECO:0000313" key="2">
    <source>
        <dbReference type="Proteomes" id="UP000019184"/>
    </source>
</evidence>
<dbReference type="EMBL" id="CBTK010000043">
    <property type="protein sequence ID" value="CDH43848.1"/>
    <property type="molecule type" value="Genomic_DNA"/>
</dbReference>
<sequence>MSSGSFAVDVSAWVKKAGDKADAFCRQFCAEVSERVIERTPVDTGFARSQWQPGINGSSSASDDPFAAVHLAASQMKSGDTFTLMNHCKYIGRLEYGWSQQAPNGMVRVTLAEAPDIAQKLIAALKP</sequence>
<proteinExistence type="predicted"/>
<evidence type="ECO:0008006" key="3">
    <source>
        <dbReference type="Google" id="ProtNLM"/>
    </source>
</evidence>
<name>A0A7U7G942_9GAMM</name>
<dbReference type="AlphaFoldDB" id="A0A7U7G942"/>
<gene>
    <name evidence="1" type="ORF">BN874_1370013</name>
</gene>
<reference evidence="1 2" key="1">
    <citation type="journal article" date="2014" name="ISME J.">
        <title>Candidatus Competibacter-lineage genomes retrieved from metagenomes reveal functional metabolic diversity.</title>
        <authorList>
            <person name="McIlroy S.J."/>
            <person name="Albertsen M."/>
            <person name="Andresen E.K."/>
            <person name="Saunders A.M."/>
            <person name="Kristiansen R."/>
            <person name="Stokholm-Bjerregaard M."/>
            <person name="Nielsen K.L."/>
            <person name="Nielsen P.H."/>
        </authorList>
    </citation>
    <scope>NUCLEOTIDE SEQUENCE [LARGE SCALE GENOMIC DNA]</scope>
    <source>
        <strain evidence="1 2">Run_B_J11</strain>
    </source>
</reference>
<protein>
    <recommendedName>
        <fullName evidence="3">HK97 gp10 family phage protein</fullName>
    </recommendedName>
</protein>
<keyword evidence="2" id="KW-1185">Reference proteome</keyword>
<dbReference type="OrthoDB" id="6650149at2"/>
<organism evidence="1 2">
    <name type="scientific">Candidatus Contendobacter odensis Run_B_J11</name>
    <dbReference type="NCBI Taxonomy" id="1400861"/>
    <lineage>
        <taxon>Bacteria</taxon>
        <taxon>Pseudomonadati</taxon>
        <taxon>Pseudomonadota</taxon>
        <taxon>Gammaproteobacteria</taxon>
        <taxon>Candidatus Competibacteraceae</taxon>
        <taxon>Candidatus Contendibacter</taxon>
    </lineage>
</organism>
<evidence type="ECO:0000313" key="1">
    <source>
        <dbReference type="EMBL" id="CDH43848.1"/>
    </source>
</evidence>
<dbReference type="RefSeq" id="WP_051497374.1">
    <property type="nucleotide sequence ID" value="NZ_CBTK010000043.1"/>
</dbReference>
<dbReference type="Proteomes" id="UP000019184">
    <property type="component" value="Unassembled WGS sequence"/>
</dbReference>
<comment type="caution">
    <text evidence="1">The sequence shown here is derived from an EMBL/GenBank/DDBJ whole genome shotgun (WGS) entry which is preliminary data.</text>
</comment>
<accession>A0A7U7G942</accession>